<organism evidence="1">
    <name type="scientific">bioreactor metagenome</name>
    <dbReference type="NCBI Taxonomy" id="1076179"/>
    <lineage>
        <taxon>unclassified sequences</taxon>
        <taxon>metagenomes</taxon>
        <taxon>ecological metagenomes</taxon>
    </lineage>
</organism>
<comment type="caution">
    <text evidence="1">The sequence shown here is derived from an EMBL/GenBank/DDBJ whole genome shotgun (WGS) entry which is preliminary data.</text>
</comment>
<gene>
    <name evidence="1" type="ORF">SDC9_113044</name>
</gene>
<dbReference type="AlphaFoldDB" id="A0A645BLM7"/>
<name>A0A645BLM7_9ZZZZ</name>
<reference evidence="1" key="1">
    <citation type="submission" date="2019-08" db="EMBL/GenBank/DDBJ databases">
        <authorList>
            <person name="Kucharzyk K."/>
            <person name="Murdoch R.W."/>
            <person name="Higgins S."/>
            <person name="Loffler F."/>
        </authorList>
    </citation>
    <scope>NUCLEOTIDE SEQUENCE</scope>
</reference>
<sequence>MSGMECIQHRLLAVRLVEVASKGDQEGAK</sequence>
<accession>A0A645BLM7</accession>
<protein>
    <submittedName>
        <fullName evidence="1">Uncharacterized protein</fullName>
    </submittedName>
</protein>
<dbReference type="EMBL" id="VSSQ01020909">
    <property type="protein sequence ID" value="MPM66137.1"/>
    <property type="molecule type" value="Genomic_DNA"/>
</dbReference>
<proteinExistence type="predicted"/>
<evidence type="ECO:0000313" key="1">
    <source>
        <dbReference type="EMBL" id="MPM66137.1"/>
    </source>
</evidence>